<dbReference type="EMBL" id="GL732566">
    <property type="protein sequence ID" value="EFX76882.1"/>
    <property type="molecule type" value="Genomic_DNA"/>
</dbReference>
<dbReference type="InParanoid" id="E9GUV0"/>
<dbReference type="AlphaFoldDB" id="E9GUV0"/>
<feature type="region of interest" description="Disordered" evidence="1">
    <location>
        <begin position="381"/>
        <end position="476"/>
    </location>
</feature>
<dbReference type="Proteomes" id="UP000000305">
    <property type="component" value="Unassembled WGS sequence"/>
</dbReference>
<keyword evidence="3" id="KW-1185">Reference proteome</keyword>
<evidence type="ECO:0000256" key="1">
    <source>
        <dbReference type="SAM" id="MobiDB-lite"/>
    </source>
</evidence>
<name>E9GUV0_DAPPU</name>
<dbReference type="PhylomeDB" id="E9GUV0"/>
<reference evidence="2 3" key="1">
    <citation type="journal article" date="2011" name="Science">
        <title>The ecoresponsive genome of Daphnia pulex.</title>
        <authorList>
            <person name="Colbourne J.K."/>
            <person name="Pfrender M.E."/>
            <person name="Gilbert D."/>
            <person name="Thomas W.K."/>
            <person name="Tucker A."/>
            <person name="Oakley T.H."/>
            <person name="Tokishita S."/>
            <person name="Aerts A."/>
            <person name="Arnold G.J."/>
            <person name="Basu M.K."/>
            <person name="Bauer D.J."/>
            <person name="Caceres C.E."/>
            <person name="Carmel L."/>
            <person name="Casola C."/>
            <person name="Choi J.H."/>
            <person name="Detter J.C."/>
            <person name="Dong Q."/>
            <person name="Dusheyko S."/>
            <person name="Eads B.D."/>
            <person name="Frohlich T."/>
            <person name="Geiler-Samerotte K.A."/>
            <person name="Gerlach D."/>
            <person name="Hatcher P."/>
            <person name="Jogdeo S."/>
            <person name="Krijgsveld J."/>
            <person name="Kriventseva E.V."/>
            <person name="Kultz D."/>
            <person name="Laforsch C."/>
            <person name="Lindquist E."/>
            <person name="Lopez J."/>
            <person name="Manak J.R."/>
            <person name="Muller J."/>
            <person name="Pangilinan J."/>
            <person name="Patwardhan R.P."/>
            <person name="Pitluck S."/>
            <person name="Pritham E.J."/>
            <person name="Rechtsteiner A."/>
            <person name="Rho M."/>
            <person name="Rogozin I.B."/>
            <person name="Sakarya O."/>
            <person name="Salamov A."/>
            <person name="Schaack S."/>
            <person name="Shapiro H."/>
            <person name="Shiga Y."/>
            <person name="Skalitzky C."/>
            <person name="Smith Z."/>
            <person name="Souvorov A."/>
            <person name="Sung W."/>
            <person name="Tang Z."/>
            <person name="Tsuchiya D."/>
            <person name="Tu H."/>
            <person name="Vos H."/>
            <person name="Wang M."/>
            <person name="Wolf Y.I."/>
            <person name="Yamagata H."/>
            <person name="Yamada T."/>
            <person name="Ye Y."/>
            <person name="Shaw J.R."/>
            <person name="Andrews J."/>
            <person name="Crease T.J."/>
            <person name="Tang H."/>
            <person name="Lucas S.M."/>
            <person name="Robertson H.M."/>
            <person name="Bork P."/>
            <person name="Koonin E.V."/>
            <person name="Zdobnov E.M."/>
            <person name="Grigoriev I.V."/>
            <person name="Lynch M."/>
            <person name="Boore J.L."/>
        </authorList>
    </citation>
    <scope>NUCLEOTIDE SEQUENCE [LARGE SCALE GENOMIC DNA]</scope>
</reference>
<evidence type="ECO:0000313" key="3">
    <source>
        <dbReference type="Proteomes" id="UP000000305"/>
    </source>
</evidence>
<proteinExistence type="predicted"/>
<protein>
    <submittedName>
        <fullName evidence="2">Uncharacterized protein</fullName>
    </submittedName>
</protein>
<feature type="region of interest" description="Disordered" evidence="1">
    <location>
        <begin position="271"/>
        <end position="357"/>
    </location>
</feature>
<dbReference type="HOGENOM" id="CLU_040842_0_0_1"/>
<organism evidence="2 3">
    <name type="scientific">Daphnia pulex</name>
    <name type="common">Water flea</name>
    <dbReference type="NCBI Taxonomy" id="6669"/>
    <lineage>
        <taxon>Eukaryota</taxon>
        <taxon>Metazoa</taxon>
        <taxon>Ecdysozoa</taxon>
        <taxon>Arthropoda</taxon>
        <taxon>Crustacea</taxon>
        <taxon>Branchiopoda</taxon>
        <taxon>Diplostraca</taxon>
        <taxon>Cladocera</taxon>
        <taxon>Anomopoda</taxon>
        <taxon>Daphniidae</taxon>
        <taxon>Daphnia</taxon>
    </lineage>
</organism>
<feature type="compositionally biased region" description="Polar residues" evidence="1">
    <location>
        <begin position="271"/>
        <end position="294"/>
    </location>
</feature>
<dbReference type="KEGG" id="dpx:DAPPUDRAFT_248528"/>
<sequence>MLKAFISFWRRLEFLTTITATWWLFAWTRGVLRTVSNNSNNSVPKSLFVKDPPRELDESIANIRAFAEELVFDDHKGNITDAKRQGWRLLQRCFPLSFFTLTGSPPPKAYLTETPKSKWKILKAERLEREALTLLTPEQRKKLAEDEAIIRRDREAQNALREEVRAAKKRKWDAVEEAKVRLAEKEAVEKRKAYERSKLRRVDPLADQGNSVALVKIPFVTPSGDPVLPGDSLTNLWAAIATGKFAIPGSASDPVTSEVLAVLANHQNQAQTLQPSASTSQADTTQPSASTSQAKVVKAPRRQPAAGKRKAEASKEVQAQILNPPVLLSPISPKANERQGYSPAEVRGEKSTRRQDYARQRVEADYQKELVEAAVKQAVRRNNLRSAKDSEPEGNSPVTKPVNLRVKSKELFGETDSAEEELLKEIPTPTQASTPLEEQIAAATNELPGPIPRKSRRLSSDSESEPELRLTEEDEQEVLKNAALSSIRHDKAVDTLEEATKKLDLASEPMTN</sequence>
<accession>E9GUV0</accession>
<evidence type="ECO:0000313" key="2">
    <source>
        <dbReference type="EMBL" id="EFX76882.1"/>
    </source>
</evidence>
<gene>
    <name evidence="2" type="ORF">DAPPUDRAFT_248528</name>
</gene>
<feature type="compositionally biased region" description="Basic and acidic residues" evidence="1">
    <location>
        <begin position="346"/>
        <end position="357"/>
    </location>
</feature>